<name>A0ABQ4LWI6_9BACL</name>
<proteinExistence type="predicted"/>
<dbReference type="Proteomes" id="UP000680638">
    <property type="component" value="Unassembled WGS sequence"/>
</dbReference>
<keyword evidence="2" id="KW-1185">Reference proteome</keyword>
<dbReference type="RefSeq" id="WP_212949943.1">
    <property type="nucleotide sequence ID" value="NZ_BORW01000011.1"/>
</dbReference>
<evidence type="ECO:0000313" key="1">
    <source>
        <dbReference type="EMBL" id="GIO67640.1"/>
    </source>
</evidence>
<accession>A0ABQ4LWI6</accession>
<protein>
    <submittedName>
        <fullName evidence="1">Uncharacterized protein</fullName>
    </submittedName>
</protein>
<sequence length="126" mass="14700">METLETKKVVEDINTFIRSQLWLDFEVLQYDKQKLTIIGSIDISNMHDIEIVFEDIFFVSLPIEWKTDTSRQVLSILEGEKAIILNKKFQVEQGYSIFAFAPEDYPDDFGCYVCAKKITFNLTSEK</sequence>
<dbReference type="EMBL" id="BORW01000011">
    <property type="protein sequence ID" value="GIO67640.1"/>
    <property type="molecule type" value="Genomic_DNA"/>
</dbReference>
<gene>
    <name evidence="1" type="ORF">J21TS3_24610</name>
</gene>
<comment type="caution">
    <text evidence="1">The sequence shown here is derived from an EMBL/GenBank/DDBJ whole genome shotgun (WGS) entry which is preliminary data.</text>
</comment>
<reference evidence="1 2" key="1">
    <citation type="submission" date="2021-03" db="EMBL/GenBank/DDBJ databases">
        <title>Antimicrobial resistance genes in bacteria isolated from Japanese honey, and their potential for conferring macrolide and lincosamide resistance in the American foulbrood pathogen Paenibacillus larvae.</title>
        <authorList>
            <person name="Okamoto M."/>
            <person name="Kumagai M."/>
            <person name="Kanamori H."/>
            <person name="Takamatsu D."/>
        </authorList>
    </citation>
    <scope>NUCLEOTIDE SEQUENCE [LARGE SCALE GENOMIC DNA]</scope>
    <source>
        <strain evidence="1 2">J21TS3</strain>
    </source>
</reference>
<evidence type="ECO:0000313" key="2">
    <source>
        <dbReference type="Proteomes" id="UP000680638"/>
    </source>
</evidence>
<organism evidence="1 2">
    <name type="scientific">Paenibacillus cookii</name>
    <dbReference type="NCBI Taxonomy" id="157839"/>
    <lineage>
        <taxon>Bacteria</taxon>
        <taxon>Bacillati</taxon>
        <taxon>Bacillota</taxon>
        <taxon>Bacilli</taxon>
        <taxon>Bacillales</taxon>
        <taxon>Paenibacillaceae</taxon>
        <taxon>Paenibacillus</taxon>
    </lineage>
</organism>